<evidence type="ECO:0000313" key="1">
    <source>
        <dbReference type="EMBL" id="KAF9509278.1"/>
    </source>
</evidence>
<sequence>MAMATVVRMEDAWWDVLASNTTLGSTYDLFCPHPPLPLKLAHTPDIPVGWYLPLSSSLTPMASSADSPAVTDVATSSRAPNVVQGGPTEANLGLTGADPGIVGNEMEGVEHPLGDGDTMDINTAMDGVEHALNHDDTMDVNLDTDDLNERISMVAEVRLQTWKT</sequence>
<name>A0A9P6ANY1_9AGAM</name>
<protein>
    <submittedName>
        <fullName evidence="1">Uncharacterized protein</fullName>
    </submittedName>
</protein>
<reference evidence="1" key="1">
    <citation type="journal article" date="2020" name="Nat. Commun.">
        <title>Large-scale genome sequencing of mycorrhizal fungi provides insights into the early evolution of symbiotic traits.</title>
        <authorList>
            <person name="Miyauchi S."/>
            <person name="Kiss E."/>
            <person name="Kuo A."/>
            <person name="Drula E."/>
            <person name="Kohler A."/>
            <person name="Sanchez-Garcia M."/>
            <person name="Morin E."/>
            <person name="Andreopoulos B."/>
            <person name="Barry K.W."/>
            <person name="Bonito G."/>
            <person name="Buee M."/>
            <person name="Carver A."/>
            <person name="Chen C."/>
            <person name="Cichocki N."/>
            <person name="Clum A."/>
            <person name="Culley D."/>
            <person name="Crous P.W."/>
            <person name="Fauchery L."/>
            <person name="Girlanda M."/>
            <person name="Hayes R.D."/>
            <person name="Keri Z."/>
            <person name="LaButti K."/>
            <person name="Lipzen A."/>
            <person name="Lombard V."/>
            <person name="Magnuson J."/>
            <person name="Maillard F."/>
            <person name="Murat C."/>
            <person name="Nolan M."/>
            <person name="Ohm R.A."/>
            <person name="Pangilinan J."/>
            <person name="Pereira M.F."/>
            <person name="Perotto S."/>
            <person name="Peter M."/>
            <person name="Pfister S."/>
            <person name="Riley R."/>
            <person name="Sitrit Y."/>
            <person name="Stielow J.B."/>
            <person name="Szollosi G."/>
            <person name="Zifcakova L."/>
            <person name="Stursova M."/>
            <person name="Spatafora J.W."/>
            <person name="Tedersoo L."/>
            <person name="Vaario L.M."/>
            <person name="Yamada A."/>
            <person name="Yan M."/>
            <person name="Wang P."/>
            <person name="Xu J."/>
            <person name="Bruns T."/>
            <person name="Baldrian P."/>
            <person name="Vilgalys R."/>
            <person name="Dunand C."/>
            <person name="Henrissat B."/>
            <person name="Grigoriev I.V."/>
            <person name="Hibbett D."/>
            <person name="Nagy L.G."/>
            <person name="Martin F.M."/>
        </authorList>
    </citation>
    <scope>NUCLEOTIDE SEQUENCE</scope>
    <source>
        <strain evidence="1">UP504</strain>
    </source>
</reference>
<proteinExistence type="predicted"/>
<dbReference type="EMBL" id="MU129039">
    <property type="protein sequence ID" value="KAF9509278.1"/>
    <property type="molecule type" value="Genomic_DNA"/>
</dbReference>
<dbReference type="Proteomes" id="UP000886523">
    <property type="component" value="Unassembled WGS sequence"/>
</dbReference>
<keyword evidence="2" id="KW-1185">Reference proteome</keyword>
<dbReference type="AlphaFoldDB" id="A0A9P6ANY1"/>
<accession>A0A9P6ANY1</accession>
<evidence type="ECO:0000313" key="2">
    <source>
        <dbReference type="Proteomes" id="UP000886523"/>
    </source>
</evidence>
<gene>
    <name evidence="1" type="ORF">BS47DRAFT_1397065</name>
</gene>
<organism evidence="1 2">
    <name type="scientific">Hydnum rufescens UP504</name>
    <dbReference type="NCBI Taxonomy" id="1448309"/>
    <lineage>
        <taxon>Eukaryota</taxon>
        <taxon>Fungi</taxon>
        <taxon>Dikarya</taxon>
        <taxon>Basidiomycota</taxon>
        <taxon>Agaricomycotina</taxon>
        <taxon>Agaricomycetes</taxon>
        <taxon>Cantharellales</taxon>
        <taxon>Hydnaceae</taxon>
        <taxon>Hydnum</taxon>
    </lineage>
</organism>
<comment type="caution">
    <text evidence="1">The sequence shown here is derived from an EMBL/GenBank/DDBJ whole genome shotgun (WGS) entry which is preliminary data.</text>
</comment>